<keyword evidence="12" id="KW-1185">Reference proteome</keyword>
<keyword evidence="3 10" id="KW-0812">Transmembrane</keyword>
<dbReference type="Proteomes" id="UP001597548">
    <property type="component" value="Unassembled WGS sequence"/>
</dbReference>
<dbReference type="Pfam" id="PF03023">
    <property type="entry name" value="MurJ"/>
    <property type="match status" value="1"/>
</dbReference>
<keyword evidence="2" id="KW-1003">Cell membrane</keyword>
<dbReference type="RefSeq" id="WP_194507097.1">
    <property type="nucleotide sequence ID" value="NZ_JADILU010000002.1"/>
</dbReference>
<feature type="transmembrane region" description="Helical" evidence="10">
    <location>
        <begin position="390"/>
        <end position="410"/>
    </location>
</feature>
<dbReference type="PANTHER" id="PTHR47019">
    <property type="entry name" value="LIPID II FLIPPASE MURJ"/>
    <property type="match status" value="1"/>
</dbReference>
<comment type="caution">
    <text evidence="11">The sequence shown here is derived from an EMBL/GenBank/DDBJ whole genome shotgun (WGS) entry which is preliminary data.</text>
</comment>
<comment type="function">
    <text evidence="8">Involved in peptidoglycan biosynthesis. Transports lipid-linked peptidoglycan precursors from the inner to the outer leaflet of the cytoplasmic membrane.</text>
</comment>
<gene>
    <name evidence="11" type="primary">murJ</name>
    <name evidence="11" type="ORF">ACFS29_18665</name>
</gene>
<sequence>MNLKFDLKSLISNLLKNATITNVITVGITTLIVSGFGFLKDIVIADSFGLSELIDTFYIAILVPSFISGVFLGSFNSVFIPNYVSELKTGKHIGAFQSTSFILTIGVAIFFLIIAFLFTDTYLELLYEGHTASYYELIKKQFYFVAPCILFWGFSSVISGLLTIDNEFKYSSISTIFTPISIILALLLFKDYLGDVVLAVGTLIGSILNFIFILGVAIKRGVIHLDKPDFKSHNVVKLFKQLPAKLSSSLLSGINPLIDQFFSQQLVIGSIAALGYGIKIPMFAIGIVGAALGNVLLPYFSKYAIDNPEDTFIKLKQILKYLILGGSVIVVIGVLLSYPVISILFERNAFTSNDTAVVSKIQQMYLLQIPSYVTGLVMVKFLTSINRNNIMVITSIIGLLLNITLNYFLIDIMGVYGLALATSLVSIMNSIVLYIYISKINKIYV</sequence>
<feature type="transmembrane region" description="Helical" evidence="10">
    <location>
        <begin position="20"/>
        <end position="39"/>
    </location>
</feature>
<feature type="transmembrane region" description="Helical" evidence="10">
    <location>
        <begin position="59"/>
        <end position="80"/>
    </location>
</feature>
<dbReference type="InterPro" id="IPR004268">
    <property type="entry name" value="MurJ"/>
</dbReference>
<comment type="similarity">
    <text evidence="9">Belongs to the MurJ/MviN family.</text>
</comment>
<dbReference type="PANTHER" id="PTHR47019:SF1">
    <property type="entry name" value="LIPID II FLIPPASE MURJ"/>
    <property type="match status" value="1"/>
</dbReference>
<feature type="transmembrane region" description="Helical" evidence="10">
    <location>
        <begin position="170"/>
        <end position="189"/>
    </location>
</feature>
<organism evidence="11 12">
    <name type="scientific">Psychroserpens luteus</name>
    <dbReference type="NCBI Taxonomy" id="1434066"/>
    <lineage>
        <taxon>Bacteria</taxon>
        <taxon>Pseudomonadati</taxon>
        <taxon>Bacteroidota</taxon>
        <taxon>Flavobacteriia</taxon>
        <taxon>Flavobacteriales</taxon>
        <taxon>Flavobacteriaceae</taxon>
        <taxon>Psychroserpens</taxon>
    </lineage>
</organism>
<evidence type="ECO:0000256" key="10">
    <source>
        <dbReference type="SAM" id="Phobius"/>
    </source>
</evidence>
<reference evidence="12" key="1">
    <citation type="journal article" date="2019" name="Int. J. Syst. Evol. Microbiol.">
        <title>The Global Catalogue of Microorganisms (GCM) 10K type strain sequencing project: providing services to taxonomists for standard genome sequencing and annotation.</title>
        <authorList>
            <consortium name="The Broad Institute Genomics Platform"/>
            <consortium name="The Broad Institute Genome Sequencing Center for Infectious Disease"/>
            <person name="Wu L."/>
            <person name="Ma J."/>
        </authorList>
    </citation>
    <scope>NUCLEOTIDE SEQUENCE [LARGE SCALE GENOMIC DNA]</scope>
    <source>
        <strain evidence="12">KCTC 32514</strain>
    </source>
</reference>
<feature type="transmembrane region" description="Helical" evidence="10">
    <location>
        <begin position="196"/>
        <end position="218"/>
    </location>
</feature>
<evidence type="ECO:0000256" key="9">
    <source>
        <dbReference type="ARBA" id="ARBA00061532"/>
    </source>
</evidence>
<evidence type="ECO:0000256" key="3">
    <source>
        <dbReference type="ARBA" id="ARBA00022692"/>
    </source>
</evidence>
<proteinExistence type="inferred from homology"/>
<name>A0ABW5ZYV0_9FLAO</name>
<evidence type="ECO:0000313" key="11">
    <source>
        <dbReference type="EMBL" id="MFD2917682.1"/>
    </source>
</evidence>
<evidence type="ECO:0000256" key="8">
    <source>
        <dbReference type="ARBA" id="ARBA00060041"/>
    </source>
</evidence>
<dbReference type="PRINTS" id="PR01806">
    <property type="entry name" value="VIRFACTRMVIN"/>
</dbReference>
<feature type="transmembrane region" description="Helical" evidence="10">
    <location>
        <begin position="143"/>
        <end position="164"/>
    </location>
</feature>
<evidence type="ECO:0000256" key="7">
    <source>
        <dbReference type="ARBA" id="ARBA00023136"/>
    </source>
</evidence>
<feature type="transmembrane region" description="Helical" evidence="10">
    <location>
        <begin position="416"/>
        <end position="437"/>
    </location>
</feature>
<keyword evidence="6 10" id="KW-1133">Transmembrane helix</keyword>
<feature type="transmembrane region" description="Helical" evidence="10">
    <location>
        <begin position="100"/>
        <end position="123"/>
    </location>
</feature>
<protein>
    <submittedName>
        <fullName evidence="11">Murein biosynthesis integral membrane protein MurJ</fullName>
    </submittedName>
</protein>
<evidence type="ECO:0000256" key="2">
    <source>
        <dbReference type="ARBA" id="ARBA00022475"/>
    </source>
</evidence>
<dbReference type="EMBL" id="JBHUOS010000016">
    <property type="protein sequence ID" value="MFD2917682.1"/>
    <property type="molecule type" value="Genomic_DNA"/>
</dbReference>
<keyword evidence="5" id="KW-0573">Peptidoglycan synthesis</keyword>
<evidence type="ECO:0000256" key="4">
    <source>
        <dbReference type="ARBA" id="ARBA00022960"/>
    </source>
</evidence>
<feature type="transmembrane region" description="Helical" evidence="10">
    <location>
        <begin position="321"/>
        <end position="345"/>
    </location>
</feature>
<keyword evidence="4" id="KW-0133">Cell shape</keyword>
<evidence type="ECO:0000313" key="12">
    <source>
        <dbReference type="Proteomes" id="UP001597548"/>
    </source>
</evidence>
<keyword evidence="7 10" id="KW-0472">Membrane</keyword>
<dbReference type="InterPro" id="IPR051050">
    <property type="entry name" value="Lipid_II_flippase_MurJ/MviN"/>
</dbReference>
<accession>A0ABW5ZYV0</accession>
<feature type="transmembrane region" description="Helical" evidence="10">
    <location>
        <begin position="365"/>
        <end position="383"/>
    </location>
</feature>
<comment type="subcellular location">
    <subcellularLocation>
        <location evidence="1">Cell membrane</location>
        <topology evidence="1">Multi-pass membrane protein</topology>
    </subcellularLocation>
</comment>
<evidence type="ECO:0000256" key="1">
    <source>
        <dbReference type="ARBA" id="ARBA00004651"/>
    </source>
</evidence>
<evidence type="ECO:0000256" key="5">
    <source>
        <dbReference type="ARBA" id="ARBA00022984"/>
    </source>
</evidence>
<feature type="transmembrane region" description="Helical" evidence="10">
    <location>
        <begin position="280"/>
        <end position="300"/>
    </location>
</feature>
<evidence type="ECO:0000256" key="6">
    <source>
        <dbReference type="ARBA" id="ARBA00022989"/>
    </source>
</evidence>